<dbReference type="Proteomes" id="UP000807504">
    <property type="component" value="Unassembled WGS sequence"/>
</dbReference>
<comment type="caution">
    <text evidence="2">The sequence shown here is derived from an EMBL/GenBank/DDBJ whole genome shotgun (WGS) entry which is preliminary data.</text>
</comment>
<proteinExistence type="predicted"/>
<feature type="region of interest" description="Disordered" evidence="1">
    <location>
        <begin position="1"/>
        <end position="21"/>
    </location>
</feature>
<evidence type="ECO:0000256" key="1">
    <source>
        <dbReference type="SAM" id="MobiDB-lite"/>
    </source>
</evidence>
<sequence length="93" mass="10187">MTLDHKNARASRGGKGQSGCGSMILLWSESEGWMRKWGGGATKRWVGVAGSRQGREGNGGGWRHGCGREGNGIRERGRAERRTEARKTGWVFN</sequence>
<reference evidence="2" key="2">
    <citation type="submission" date="2020-06" db="EMBL/GenBank/DDBJ databases">
        <authorList>
            <person name="Sheffer M."/>
        </authorList>
    </citation>
    <scope>NUCLEOTIDE SEQUENCE</scope>
</reference>
<gene>
    <name evidence="2" type="ORF">HNY73_019757</name>
</gene>
<dbReference type="EMBL" id="JABXBU010002230">
    <property type="protein sequence ID" value="KAF8766722.1"/>
    <property type="molecule type" value="Genomic_DNA"/>
</dbReference>
<evidence type="ECO:0000313" key="3">
    <source>
        <dbReference type="Proteomes" id="UP000807504"/>
    </source>
</evidence>
<dbReference type="AlphaFoldDB" id="A0A8T0E727"/>
<organism evidence="2 3">
    <name type="scientific">Argiope bruennichi</name>
    <name type="common">Wasp spider</name>
    <name type="synonym">Aranea bruennichi</name>
    <dbReference type="NCBI Taxonomy" id="94029"/>
    <lineage>
        <taxon>Eukaryota</taxon>
        <taxon>Metazoa</taxon>
        <taxon>Ecdysozoa</taxon>
        <taxon>Arthropoda</taxon>
        <taxon>Chelicerata</taxon>
        <taxon>Arachnida</taxon>
        <taxon>Araneae</taxon>
        <taxon>Araneomorphae</taxon>
        <taxon>Entelegynae</taxon>
        <taxon>Araneoidea</taxon>
        <taxon>Araneidae</taxon>
        <taxon>Argiope</taxon>
    </lineage>
</organism>
<feature type="compositionally biased region" description="Basic and acidic residues" evidence="1">
    <location>
        <begin position="71"/>
        <end position="87"/>
    </location>
</feature>
<keyword evidence="3" id="KW-1185">Reference proteome</keyword>
<feature type="compositionally biased region" description="Gly residues" evidence="1">
    <location>
        <begin position="56"/>
        <end position="70"/>
    </location>
</feature>
<evidence type="ECO:0000313" key="2">
    <source>
        <dbReference type="EMBL" id="KAF8766722.1"/>
    </source>
</evidence>
<feature type="region of interest" description="Disordered" evidence="1">
    <location>
        <begin position="51"/>
        <end position="93"/>
    </location>
</feature>
<reference evidence="2" key="1">
    <citation type="journal article" date="2020" name="bioRxiv">
        <title>Chromosome-level reference genome of the European wasp spider Argiope bruennichi: a resource for studies on range expansion and evolutionary adaptation.</title>
        <authorList>
            <person name="Sheffer M.M."/>
            <person name="Hoppe A."/>
            <person name="Krehenwinkel H."/>
            <person name="Uhl G."/>
            <person name="Kuss A.W."/>
            <person name="Jensen L."/>
            <person name="Jensen C."/>
            <person name="Gillespie R.G."/>
            <person name="Hoff K.J."/>
            <person name="Prost S."/>
        </authorList>
    </citation>
    <scope>NUCLEOTIDE SEQUENCE</scope>
</reference>
<name>A0A8T0E727_ARGBR</name>
<protein>
    <submittedName>
        <fullName evidence="2">Uncharacterized protein</fullName>
    </submittedName>
</protein>
<accession>A0A8T0E727</accession>